<dbReference type="InterPro" id="IPR005174">
    <property type="entry name" value="KIB1-4_b-propeller"/>
</dbReference>
<keyword evidence="5" id="KW-1185">Reference proteome</keyword>
<evidence type="ECO:0000313" key="3">
    <source>
        <dbReference type="EMBL" id="RHN72065.1"/>
    </source>
</evidence>
<dbReference type="PANTHER" id="PTHR44259">
    <property type="entry name" value="OS07G0183000 PROTEIN-RELATED"/>
    <property type="match status" value="1"/>
</dbReference>
<reference evidence="2 4" key="2">
    <citation type="journal article" date="2014" name="BMC Genomics">
        <title>An improved genome release (version Mt4.0) for the model legume Medicago truncatula.</title>
        <authorList>
            <person name="Tang H."/>
            <person name="Krishnakumar V."/>
            <person name="Bidwell S."/>
            <person name="Rosen B."/>
            <person name="Chan A."/>
            <person name="Zhou S."/>
            <person name="Gentzbittel L."/>
            <person name="Childs K.L."/>
            <person name="Yandell M."/>
            <person name="Gundlach H."/>
            <person name="Mayer K.F."/>
            <person name="Schwartz D.C."/>
            <person name="Town C.D."/>
        </authorList>
    </citation>
    <scope>GENOME REANNOTATION</scope>
    <source>
        <strain evidence="4">cv. Jemalong A17</strain>
    </source>
</reference>
<evidence type="ECO:0000313" key="5">
    <source>
        <dbReference type="Proteomes" id="UP000002051"/>
    </source>
</evidence>
<dbReference type="OrthoDB" id="784120at2759"/>
<dbReference type="InterPro" id="IPR050942">
    <property type="entry name" value="F-box_BR-signaling"/>
</dbReference>
<evidence type="ECO:0000313" key="4">
    <source>
        <dbReference type="EnsemblPlants" id="AES64006"/>
    </source>
</evidence>
<dbReference type="STRING" id="3880.G7ILH6"/>
<dbReference type="Gramene" id="rna7736">
    <property type="protein sequence ID" value="RHN72065.1"/>
    <property type="gene ID" value="gene7736"/>
</dbReference>
<dbReference type="KEGG" id="mtr:11440808"/>
<reference evidence="2 4" key="1">
    <citation type="journal article" date="2011" name="Nature">
        <title>The Medicago genome provides insight into the evolution of rhizobial symbioses.</title>
        <authorList>
            <person name="Young N.D."/>
            <person name="Debelle F."/>
            <person name="Oldroyd G.E."/>
            <person name="Geurts R."/>
            <person name="Cannon S.B."/>
            <person name="Udvardi M.K."/>
            <person name="Benedito V.A."/>
            <person name="Mayer K.F."/>
            <person name="Gouzy J."/>
            <person name="Schoof H."/>
            <person name="Van de Peer Y."/>
            <person name="Proost S."/>
            <person name="Cook D.R."/>
            <person name="Meyers B.C."/>
            <person name="Spannagl M."/>
            <person name="Cheung F."/>
            <person name="De Mita S."/>
            <person name="Krishnakumar V."/>
            <person name="Gundlach H."/>
            <person name="Zhou S."/>
            <person name="Mudge J."/>
            <person name="Bharti A.K."/>
            <person name="Murray J.D."/>
            <person name="Naoumkina M.A."/>
            <person name="Rosen B."/>
            <person name="Silverstein K.A."/>
            <person name="Tang H."/>
            <person name="Rombauts S."/>
            <person name="Zhao P.X."/>
            <person name="Zhou P."/>
            <person name="Barbe V."/>
            <person name="Bardou P."/>
            <person name="Bechner M."/>
            <person name="Bellec A."/>
            <person name="Berger A."/>
            <person name="Berges H."/>
            <person name="Bidwell S."/>
            <person name="Bisseling T."/>
            <person name="Choisne N."/>
            <person name="Couloux A."/>
            <person name="Denny R."/>
            <person name="Deshpande S."/>
            <person name="Dai X."/>
            <person name="Doyle J.J."/>
            <person name="Dudez A.M."/>
            <person name="Farmer A.D."/>
            <person name="Fouteau S."/>
            <person name="Franken C."/>
            <person name="Gibelin C."/>
            <person name="Gish J."/>
            <person name="Goldstein S."/>
            <person name="Gonzalez A.J."/>
            <person name="Green P.J."/>
            <person name="Hallab A."/>
            <person name="Hartog M."/>
            <person name="Hua A."/>
            <person name="Humphray S.J."/>
            <person name="Jeong D.H."/>
            <person name="Jing Y."/>
            <person name="Jocker A."/>
            <person name="Kenton S.M."/>
            <person name="Kim D.J."/>
            <person name="Klee K."/>
            <person name="Lai H."/>
            <person name="Lang C."/>
            <person name="Lin S."/>
            <person name="Macmil S.L."/>
            <person name="Magdelenat G."/>
            <person name="Matthews L."/>
            <person name="McCorrison J."/>
            <person name="Monaghan E.L."/>
            <person name="Mun J.H."/>
            <person name="Najar F.Z."/>
            <person name="Nicholson C."/>
            <person name="Noirot C."/>
            <person name="O'Bleness M."/>
            <person name="Paule C.R."/>
            <person name="Poulain J."/>
            <person name="Prion F."/>
            <person name="Qin B."/>
            <person name="Qu C."/>
            <person name="Retzel E.F."/>
            <person name="Riddle C."/>
            <person name="Sallet E."/>
            <person name="Samain S."/>
            <person name="Samson N."/>
            <person name="Sanders I."/>
            <person name="Saurat O."/>
            <person name="Scarpelli C."/>
            <person name="Schiex T."/>
            <person name="Segurens B."/>
            <person name="Severin A.J."/>
            <person name="Sherrier D.J."/>
            <person name="Shi R."/>
            <person name="Sims S."/>
            <person name="Singer S.R."/>
            <person name="Sinharoy S."/>
            <person name="Sterck L."/>
            <person name="Viollet A."/>
            <person name="Wang B.B."/>
            <person name="Wang K."/>
            <person name="Wang M."/>
            <person name="Wang X."/>
            <person name="Warfsmann J."/>
            <person name="Weissenbach J."/>
            <person name="White D.D."/>
            <person name="White J.D."/>
            <person name="Wiley G.B."/>
            <person name="Wincker P."/>
            <person name="Xing Y."/>
            <person name="Yang L."/>
            <person name="Yao Z."/>
            <person name="Ying F."/>
            <person name="Zhai J."/>
            <person name="Zhou L."/>
            <person name="Zuber A."/>
            <person name="Denarie J."/>
            <person name="Dixon R.A."/>
            <person name="May G.D."/>
            <person name="Schwartz D.C."/>
            <person name="Rogers J."/>
            <person name="Quetier F."/>
            <person name="Town C.D."/>
            <person name="Roe B.A."/>
        </authorList>
    </citation>
    <scope>NUCLEOTIDE SEQUENCE [LARGE SCALE GENOMIC DNA]</scope>
    <source>
        <strain evidence="2">A17</strain>
        <strain evidence="4">cv. Jemalong A17</strain>
    </source>
</reference>
<evidence type="ECO:0000259" key="1">
    <source>
        <dbReference type="Pfam" id="PF03478"/>
    </source>
</evidence>
<evidence type="ECO:0000313" key="2">
    <source>
        <dbReference type="EMBL" id="AES64006.1"/>
    </source>
</evidence>
<protein>
    <recommendedName>
        <fullName evidence="1">KIB1-4 beta-propeller domain-containing protein</fullName>
    </recommendedName>
</protein>
<dbReference type="eggNOG" id="ENOG502RZBX">
    <property type="taxonomic scope" value="Eukaryota"/>
</dbReference>
<sequence length="317" mass="36657">MSEVDSAICKMKEEWSCVTYDLLSNIANRLELIDFTCFHCVCKDWRYATEPLHEAIFSGCDPWFLLYGEEGPRCLVLINNDKVYTVQIPELDRSTCLASYDGWLLVFRHDSLFFFCPFSGAKIQLPNCPLTKSHDYIAAISSAPTSQDCIVVVLDRPNHFQFELHTLCRGDDIWVKYQFNLNEHLFPLKRCAMFIEGVFIYASNKDVFIFDVANTKQWSKCSLRSIQDQPDDESGLKFRLKDLLSKKAKKEKKHKSKDLKRKLGYDDNVAIATCGTIYDAQNMVWGKFIHSVTGSNSRPLKGVWIVPRDHKHQDQIW</sequence>
<dbReference type="EMBL" id="PSQE01000002">
    <property type="protein sequence ID" value="RHN72065.1"/>
    <property type="molecule type" value="Genomic_DNA"/>
</dbReference>
<dbReference type="Pfam" id="PF03478">
    <property type="entry name" value="Beta-prop_KIB1-4"/>
    <property type="match status" value="1"/>
</dbReference>
<dbReference type="AlphaFoldDB" id="G7ILH6"/>
<dbReference type="OMA" id="HTAINDH"/>
<organism evidence="2 5">
    <name type="scientific">Medicago truncatula</name>
    <name type="common">Barrel medic</name>
    <name type="synonym">Medicago tribuloides</name>
    <dbReference type="NCBI Taxonomy" id="3880"/>
    <lineage>
        <taxon>Eukaryota</taxon>
        <taxon>Viridiplantae</taxon>
        <taxon>Streptophyta</taxon>
        <taxon>Embryophyta</taxon>
        <taxon>Tracheophyta</taxon>
        <taxon>Spermatophyta</taxon>
        <taxon>Magnoliopsida</taxon>
        <taxon>eudicotyledons</taxon>
        <taxon>Gunneridae</taxon>
        <taxon>Pentapetalae</taxon>
        <taxon>rosids</taxon>
        <taxon>fabids</taxon>
        <taxon>Fabales</taxon>
        <taxon>Fabaceae</taxon>
        <taxon>Papilionoideae</taxon>
        <taxon>50 kb inversion clade</taxon>
        <taxon>NPAAA clade</taxon>
        <taxon>Hologalegina</taxon>
        <taxon>IRL clade</taxon>
        <taxon>Trifolieae</taxon>
        <taxon>Medicago</taxon>
    </lineage>
</organism>
<dbReference type="EnsemblPlants" id="AES64006">
    <property type="protein sequence ID" value="AES64006"/>
    <property type="gene ID" value="MTR_2g015760"/>
</dbReference>
<reference evidence="4" key="3">
    <citation type="submission" date="2015-04" db="UniProtKB">
        <authorList>
            <consortium name="EnsemblPlants"/>
        </authorList>
    </citation>
    <scope>IDENTIFICATION</scope>
    <source>
        <strain evidence="4">cv. Jemalong A17</strain>
    </source>
</reference>
<reference evidence="3" key="5">
    <citation type="journal article" date="2018" name="Nat. Plants">
        <title>Whole-genome landscape of Medicago truncatula symbiotic genes.</title>
        <authorList>
            <person name="Pecrix Y."/>
            <person name="Gamas P."/>
            <person name="Carrere S."/>
        </authorList>
    </citation>
    <scope>NUCLEOTIDE SEQUENCE</scope>
    <source>
        <tissue evidence="3">Leaves</tissue>
    </source>
</reference>
<evidence type="ECO:0000313" key="6">
    <source>
        <dbReference type="Proteomes" id="UP000265566"/>
    </source>
</evidence>
<name>G7ILH6_MEDTR</name>
<dbReference type="EMBL" id="CM001218">
    <property type="protein sequence ID" value="AES64006.1"/>
    <property type="molecule type" value="Genomic_DNA"/>
</dbReference>
<proteinExistence type="predicted"/>
<dbReference type="HOGENOM" id="CLU_076214_0_0_1"/>
<dbReference type="Proteomes" id="UP000265566">
    <property type="component" value="Chromosome 2"/>
</dbReference>
<gene>
    <name evidence="4" type="primary">11440808</name>
    <name evidence="2" type="ordered locus">MTR_2g015760</name>
    <name evidence="3" type="ORF">MtrunA17_Chr2g0283611</name>
</gene>
<accession>G7ILH6</accession>
<dbReference type="PaxDb" id="3880-AES64006"/>
<feature type="domain" description="KIB1-4 beta-propeller" evidence="1">
    <location>
        <begin position="79"/>
        <end position="231"/>
    </location>
</feature>
<reference evidence="6" key="4">
    <citation type="journal article" date="2018" name="Nat. Plants">
        <title>Whole-genome landscape of Medicago truncatula symbiotic genes.</title>
        <authorList>
            <person name="Pecrix Y."/>
            <person name="Staton S.E."/>
            <person name="Sallet E."/>
            <person name="Lelandais-Briere C."/>
            <person name="Moreau S."/>
            <person name="Carrere S."/>
            <person name="Blein T."/>
            <person name="Jardinaud M.F."/>
            <person name="Latrasse D."/>
            <person name="Zouine M."/>
            <person name="Zahm M."/>
            <person name="Kreplak J."/>
            <person name="Mayjonade B."/>
            <person name="Satge C."/>
            <person name="Perez M."/>
            <person name="Cauet S."/>
            <person name="Marande W."/>
            <person name="Chantry-Darmon C."/>
            <person name="Lopez-Roques C."/>
            <person name="Bouchez O."/>
            <person name="Berard A."/>
            <person name="Debelle F."/>
            <person name="Munos S."/>
            <person name="Bendahmane A."/>
            <person name="Berges H."/>
            <person name="Niebel A."/>
            <person name="Buitink J."/>
            <person name="Frugier F."/>
            <person name="Benhamed M."/>
            <person name="Crespi M."/>
            <person name="Gouzy J."/>
            <person name="Gamas P."/>
        </authorList>
    </citation>
    <scope>NUCLEOTIDE SEQUENCE [LARGE SCALE GENOMIC DNA]</scope>
    <source>
        <strain evidence="6">cv. Jemalong A17</strain>
    </source>
</reference>
<dbReference type="Proteomes" id="UP000002051">
    <property type="component" value="Chromosome 2"/>
</dbReference>